<dbReference type="PANTHER" id="PTHR39214:SF1">
    <property type="entry name" value="MICROBODY (PEROXISOME) BIOGENESIS PROTEIN PEROXIN 8 (EUROFUNG)"/>
    <property type="match status" value="1"/>
</dbReference>
<dbReference type="InterPro" id="IPR055334">
    <property type="entry name" value="PEX8-like"/>
</dbReference>
<dbReference type="PANTHER" id="PTHR39214">
    <property type="entry name" value="MICROBODY (PEROXISOME) BIOGENESIS PROTEIN PEROXIN 8 (EUROFUNG)"/>
    <property type="match status" value="1"/>
</dbReference>
<accession>A0AA39R0E1</accession>
<evidence type="ECO:0000313" key="2">
    <source>
        <dbReference type="Proteomes" id="UP001166286"/>
    </source>
</evidence>
<dbReference type="EMBL" id="JAFEKC020000013">
    <property type="protein sequence ID" value="KAK0511554.1"/>
    <property type="molecule type" value="Genomic_DNA"/>
</dbReference>
<reference evidence="1" key="1">
    <citation type="submission" date="2023-03" db="EMBL/GenBank/DDBJ databases">
        <title>Complete genome of Cladonia borealis.</title>
        <authorList>
            <person name="Park H."/>
        </authorList>
    </citation>
    <scope>NUCLEOTIDE SEQUENCE</scope>
    <source>
        <strain evidence="1">ANT050790</strain>
    </source>
</reference>
<gene>
    <name evidence="1" type="ORF">JMJ35_006127</name>
</gene>
<proteinExistence type="predicted"/>
<name>A0AA39R0E1_9LECA</name>
<dbReference type="Pfam" id="PF26001">
    <property type="entry name" value="Pex8"/>
    <property type="match status" value="1"/>
</dbReference>
<dbReference type="Proteomes" id="UP001166286">
    <property type="component" value="Unassembled WGS sequence"/>
</dbReference>
<dbReference type="AlphaFoldDB" id="A0AA39R0E1"/>
<protein>
    <recommendedName>
        <fullName evidence="3">Peroxin 8</fullName>
    </recommendedName>
</protein>
<organism evidence="1 2">
    <name type="scientific">Cladonia borealis</name>
    <dbReference type="NCBI Taxonomy" id="184061"/>
    <lineage>
        <taxon>Eukaryota</taxon>
        <taxon>Fungi</taxon>
        <taxon>Dikarya</taxon>
        <taxon>Ascomycota</taxon>
        <taxon>Pezizomycotina</taxon>
        <taxon>Lecanoromycetes</taxon>
        <taxon>OSLEUM clade</taxon>
        <taxon>Lecanoromycetidae</taxon>
        <taxon>Lecanorales</taxon>
        <taxon>Lecanorineae</taxon>
        <taxon>Cladoniaceae</taxon>
        <taxon>Cladonia</taxon>
    </lineage>
</organism>
<evidence type="ECO:0008006" key="3">
    <source>
        <dbReference type="Google" id="ProtNLM"/>
    </source>
</evidence>
<comment type="caution">
    <text evidence="1">The sequence shown here is derived from an EMBL/GenBank/DDBJ whole genome shotgun (WGS) entry which is preliminary data.</text>
</comment>
<keyword evidence="2" id="KW-1185">Reference proteome</keyword>
<sequence length="681" mass="75838">MYSDRSLATLLRALQNGSDEQDVSRLLGSAMTLLTLLSNPLNITLLTSQLLSAPSIWQHPDGLRTTLRILSIFNSAAIHLISQGKSPEPPTFYPSRSTLSREEWAVAVIKGADEKSPRWRHLCVLAGLLTGLEGRGQGNISRSLRITLESATVKAVNLALQEGEAANEYAANSMAVILSHVFGLLTDGAKLELNHDLLLPILCHAPFFSREGLHSGYFLSTIDADIVQSGRMQFEWTARSTTYMQCQRMATGPLIASLGSLSRLIAFSAENVQDVDLLFTMIKDLTDFTRSLCLQWRQNKLSEIDITEEPTFLSEQTRANTLPLLWRVLQSTMFATVIVLQSLLGRVLRDAKIPAHGAPFMAIQTLENLRNLYFITSRHGANAFSQYTFAYLTAIDILSQYPIQAEAFLREHQPTSTGSIPQHPLDRCHDLYYLNMAEHFTAVLTPEFNEQILIAAATPYLGVGSDPRLLETFEAAHSVMLAVLSAPQNTDLLIRHTHVYVDVLFKVFPQNLSARQFRMAVRTLIRITSPPSLISETEPLLPAILLELVRFRLQSASPNLLPHPVSLDKDSGAPQHTALSEQTVLVLTLIDSLPFLHVDQLEDWLPLTAEALNTIQDATQLQICRKRFWDVLSNGEMDINRSALCVTWWGTRGGRETVLLGREQQQEGPFMSGGLQELSRL</sequence>
<evidence type="ECO:0000313" key="1">
    <source>
        <dbReference type="EMBL" id="KAK0511554.1"/>
    </source>
</evidence>